<accession>A0AA49J9M3</accession>
<dbReference type="KEGG" id="msaa:QYS49_08585"/>
<evidence type="ECO:0000313" key="2">
    <source>
        <dbReference type="Proteomes" id="UP001230496"/>
    </source>
</evidence>
<dbReference type="AlphaFoldDB" id="A0AA49J9M3"/>
<dbReference type="Proteomes" id="UP001230496">
    <property type="component" value="Chromosome"/>
</dbReference>
<dbReference type="RefSeq" id="WP_308349783.1">
    <property type="nucleotide sequence ID" value="NZ_CP129971.1"/>
</dbReference>
<gene>
    <name evidence="1" type="ORF">QYS49_08585</name>
</gene>
<proteinExistence type="predicted"/>
<evidence type="ECO:0000313" key="1">
    <source>
        <dbReference type="EMBL" id="WKK77231.2"/>
    </source>
</evidence>
<reference evidence="1 2" key="1">
    <citation type="submission" date="2023-08" db="EMBL/GenBank/DDBJ databases">
        <title>Comparative genomics and taxonomic characterization of three novel marine species of genus Marivirga.</title>
        <authorList>
            <person name="Muhammad N."/>
            <person name="Kim S.-G."/>
        </authorList>
    </citation>
    <scope>NUCLEOTIDE SEQUENCE [LARGE SCALE GENOMIC DNA]</scope>
    <source>
        <strain evidence="1 2">BDSF4-3</strain>
    </source>
</reference>
<name>A0AA49J9M3_9BACT</name>
<dbReference type="EMBL" id="CP129971">
    <property type="protein sequence ID" value="WKK77231.2"/>
    <property type="molecule type" value="Genomic_DNA"/>
</dbReference>
<keyword evidence="2" id="KW-1185">Reference proteome</keyword>
<sequence>MEAIHNHSTNEIKDFSLTKDKVFNKRIFYISNEAANEPNLNMFARVEKFTIDQLIVAIEQATSSNTPDVIIFHTDYIDPIFFINLSKIGHTVRASNNIIPIIIVSDKIEFETKKKILKLGGDDCFPINFEADKLNYLIEFLKIFKRLAEEESIPNENISAYKIGFAKS</sequence>
<protein>
    <submittedName>
        <fullName evidence="1">Uncharacterized protein</fullName>
    </submittedName>
</protein>
<organism evidence="1 2">
    <name type="scientific">Marivirga salinarum</name>
    <dbReference type="NCBI Taxonomy" id="3059078"/>
    <lineage>
        <taxon>Bacteria</taxon>
        <taxon>Pseudomonadati</taxon>
        <taxon>Bacteroidota</taxon>
        <taxon>Cytophagia</taxon>
        <taxon>Cytophagales</taxon>
        <taxon>Marivirgaceae</taxon>
        <taxon>Marivirga</taxon>
    </lineage>
</organism>